<dbReference type="InterPro" id="IPR010546">
    <property type="entry name" value="DUF1120"/>
</dbReference>
<proteinExistence type="predicted"/>
<gene>
    <name evidence="2" type="ORF">F3K53_00500</name>
</gene>
<accession>A0A5M8FZT1</accession>
<comment type="caution">
    <text evidence="2">The sequence shown here is derived from an EMBL/GenBank/DDBJ whole genome shotgun (WGS) entry which is preliminary data.</text>
</comment>
<dbReference type="Pfam" id="PF06551">
    <property type="entry name" value="DUF1120"/>
    <property type="match status" value="1"/>
</dbReference>
<organism evidence="2 3">
    <name type="scientific">Pseudomonas veronii</name>
    <dbReference type="NCBI Taxonomy" id="76761"/>
    <lineage>
        <taxon>Bacteria</taxon>
        <taxon>Pseudomonadati</taxon>
        <taxon>Pseudomonadota</taxon>
        <taxon>Gammaproteobacteria</taxon>
        <taxon>Pseudomonadales</taxon>
        <taxon>Pseudomonadaceae</taxon>
        <taxon>Pseudomonas</taxon>
    </lineage>
</organism>
<protein>
    <submittedName>
        <fullName evidence="2">DUF1120 domain-containing protein</fullName>
    </submittedName>
</protein>
<name>A0A5M8FZT1_PSEVE</name>
<feature type="signal peptide" evidence="1">
    <location>
        <begin position="1"/>
        <end position="22"/>
    </location>
</feature>
<evidence type="ECO:0000313" key="2">
    <source>
        <dbReference type="EMBL" id="KAA6189436.1"/>
    </source>
</evidence>
<dbReference type="EMBL" id="VWXT01000012">
    <property type="protein sequence ID" value="KAA6189436.1"/>
    <property type="molecule type" value="Genomic_DNA"/>
</dbReference>
<feature type="chain" id="PRO_5024466470" evidence="1">
    <location>
        <begin position="23"/>
        <end position="209"/>
    </location>
</feature>
<evidence type="ECO:0000313" key="3">
    <source>
        <dbReference type="Proteomes" id="UP000323909"/>
    </source>
</evidence>
<dbReference type="RefSeq" id="WP_150055227.1">
    <property type="nucleotide sequence ID" value="NZ_VWXT01000012.1"/>
</dbReference>
<dbReference type="Proteomes" id="UP000323909">
    <property type="component" value="Unassembled WGS sequence"/>
</dbReference>
<sequence length="209" mass="22124">MKKSLATLTAALVLASHGAAFAASTVDLTVSGLITPAACTPGLSSEVIDHGKISAKDLSPTDSTWLPQALLTMTVSCDAEALFALQATDNRVGSSNFPNAFGLGFINGTQKLGHYQLEFRNPVSGDGGTIYPINSRDGGQTWFNNEDAGTRPLDLLGFRDTRTGQLGPIPLKNVTTEILVRTAIYRTDGMDLGNEVSLDGNATFEVKYL</sequence>
<reference evidence="2 3" key="1">
    <citation type="submission" date="2019-09" db="EMBL/GenBank/DDBJ databases">
        <title>Genomic sequencing of 4 copper resistant soil isolates.</title>
        <authorList>
            <person name="Havryliuk O."/>
        </authorList>
    </citation>
    <scope>NUCLEOTIDE SEQUENCE [LARGE SCALE GENOMIC DNA]</scope>
    <source>
        <strain evidence="2 3">UKR4</strain>
    </source>
</reference>
<keyword evidence="1" id="KW-0732">Signal</keyword>
<dbReference type="AlphaFoldDB" id="A0A5M8FZT1"/>
<evidence type="ECO:0000256" key="1">
    <source>
        <dbReference type="SAM" id="SignalP"/>
    </source>
</evidence>